<sequence length="100" mass="11552">MSRSLPACQTETEVSLDLIGLPRHMIQRDVLLISLAIVCTTQLPCIVYFCWDCTEKSGRCKAAEHCWFEFLRHTRSSIVQVCESHWSGHQTLKGHTTRRY</sequence>
<keyword evidence="1" id="KW-0472">Membrane</keyword>
<dbReference type="AlphaFoldDB" id="A0A074YIA6"/>
<organism evidence="2 3">
    <name type="scientific">Aureobasidium subglaciale (strain EXF-2481)</name>
    <name type="common">Aureobasidium pullulans var. subglaciale</name>
    <dbReference type="NCBI Taxonomy" id="1043005"/>
    <lineage>
        <taxon>Eukaryota</taxon>
        <taxon>Fungi</taxon>
        <taxon>Dikarya</taxon>
        <taxon>Ascomycota</taxon>
        <taxon>Pezizomycotina</taxon>
        <taxon>Dothideomycetes</taxon>
        <taxon>Dothideomycetidae</taxon>
        <taxon>Dothideales</taxon>
        <taxon>Saccotheciaceae</taxon>
        <taxon>Aureobasidium</taxon>
    </lineage>
</organism>
<gene>
    <name evidence="2" type="ORF">AUEXF2481DRAFT_307138</name>
</gene>
<evidence type="ECO:0000313" key="3">
    <source>
        <dbReference type="Proteomes" id="UP000030641"/>
    </source>
</evidence>
<evidence type="ECO:0000313" key="2">
    <source>
        <dbReference type="EMBL" id="KEQ93822.1"/>
    </source>
</evidence>
<dbReference type="Proteomes" id="UP000030641">
    <property type="component" value="Unassembled WGS sequence"/>
</dbReference>
<name>A0A074YIA6_AURSE</name>
<dbReference type="HOGENOM" id="CLU_2305531_0_0_1"/>
<keyword evidence="1" id="KW-1133">Transmembrane helix</keyword>
<dbReference type="GeneID" id="25364249"/>
<dbReference type="EMBL" id="KL584764">
    <property type="protein sequence ID" value="KEQ93822.1"/>
    <property type="molecule type" value="Genomic_DNA"/>
</dbReference>
<dbReference type="RefSeq" id="XP_013342419.1">
    <property type="nucleotide sequence ID" value="XM_013486965.1"/>
</dbReference>
<accession>A0A074YIA6</accession>
<feature type="transmembrane region" description="Helical" evidence="1">
    <location>
        <begin position="30"/>
        <end position="51"/>
    </location>
</feature>
<dbReference type="InParanoid" id="A0A074YIA6"/>
<proteinExistence type="predicted"/>
<keyword evidence="1" id="KW-0812">Transmembrane</keyword>
<protein>
    <submittedName>
        <fullName evidence="2">Uncharacterized protein</fullName>
    </submittedName>
</protein>
<evidence type="ECO:0000256" key="1">
    <source>
        <dbReference type="SAM" id="Phobius"/>
    </source>
</evidence>
<keyword evidence="3" id="KW-1185">Reference proteome</keyword>
<reference evidence="2 3" key="1">
    <citation type="journal article" date="2014" name="BMC Genomics">
        <title>Genome sequencing of four Aureobasidium pullulans varieties: biotechnological potential, stress tolerance, and description of new species.</title>
        <authorList>
            <person name="Gostin Ar C."/>
            <person name="Ohm R.A."/>
            <person name="Kogej T."/>
            <person name="Sonjak S."/>
            <person name="Turk M."/>
            <person name="Zajc J."/>
            <person name="Zalar P."/>
            <person name="Grube M."/>
            <person name="Sun H."/>
            <person name="Han J."/>
            <person name="Sharma A."/>
            <person name="Chiniquy J."/>
            <person name="Ngan C.Y."/>
            <person name="Lipzen A."/>
            <person name="Barry K."/>
            <person name="Grigoriev I.V."/>
            <person name="Gunde-Cimerman N."/>
        </authorList>
    </citation>
    <scope>NUCLEOTIDE SEQUENCE [LARGE SCALE GENOMIC DNA]</scope>
    <source>
        <strain evidence="2 3">EXF-2481</strain>
    </source>
</reference>